<organism evidence="1 2">
    <name type="scientific">Umbelopsis vinacea</name>
    <dbReference type="NCBI Taxonomy" id="44442"/>
    <lineage>
        <taxon>Eukaryota</taxon>
        <taxon>Fungi</taxon>
        <taxon>Fungi incertae sedis</taxon>
        <taxon>Mucoromycota</taxon>
        <taxon>Mucoromycotina</taxon>
        <taxon>Umbelopsidomycetes</taxon>
        <taxon>Umbelopsidales</taxon>
        <taxon>Umbelopsidaceae</taxon>
        <taxon>Umbelopsis</taxon>
    </lineage>
</organism>
<dbReference type="PANTHER" id="PTHR45458">
    <property type="entry name" value="SHORT-CHAIN DEHYDROGENASE/REDUCTASE SDR"/>
    <property type="match status" value="1"/>
</dbReference>
<keyword evidence="2" id="KW-1185">Reference proteome</keyword>
<name>A0A8H7PJ58_9FUNG</name>
<dbReference type="Gene3D" id="3.40.50.720">
    <property type="entry name" value="NAD(P)-binding Rossmann-like Domain"/>
    <property type="match status" value="1"/>
</dbReference>
<dbReference type="InterPro" id="IPR052184">
    <property type="entry name" value="SDR_enzymes"/>
</dbReference>
<proteinExistence type="predicted"/>
<evidence type="ECO:0000313" key="2">
    <source>
        <dbReference type="Proteomes" id="UP000612746"/>
    </source>
</evidence>
<dbReference type="PANTHER" id="PTHR45458:SF3">
    <property type="entry name" value="CHAIN DEHYDROGENASE (ATSC), PUTATIVE-RELATED"/>
    <property type="match status" value="1"/>
</dbReference>
<dbReference type="InterPro" id="IPR002347">
    <property type="entry name" value="SDR_fam"/>
</dbReference>
<reference evidence="1" key="1">
    <citation type="submission" date="2020-12" db="EMBL/GenBank/DDBJ databases">
        <title>Metabolic potential, ecology and presence of endohyphal bacteria is reflected in genomic diversity of Mucoromycotina.</title>
        <authorList>
            <person name="Muszewska A."/>
            <person name="Okrasinska A."/>
            <person name="Steczkiewicz K."/>
            <person name="Drgas O."/>
            <person name="Orlowska M."/>
            <person name="Perlinska-Lenart U."/>
            <person name="Aleksandrzak-Piekarczyk T."/>
            <person name="Szatraj K."/>
            <person name="Zielenkiewicz U."/>
            <person name="Pilsyk S."/>
            <person name="Malc E."/>
            <person name="Mieczkowski P."/>
            <person name="Kruszewska J.S."/>
            <person name="Biernat P."/>
            <person name="Pawlowska J."/>
        </authorList>
    </citation>
    <scope>NUCLEOTIDE SEQUENCE</scope>
    <source>
        <strain evidence="1">WA0000051536</strain>
    </source>
</reference>
<protein>
    <recommendedName>
        <fullName evidence="3">NAD(P)-binding protein</fullName>
    </recommendedName>
</protein>
<evidence type="ECO:0008006" key="3">
    <source>
        <dbReference type="Google" id="ProtNLM"/>
    </source>
</evidence>
<dbReference type="OrthoDB" id="9876299at2759"/>
<comment type="caution">
    <text evidence="1">The sequence shown here is derived from an EMBL/GenBank/DDBJ whole genome shotgun (WGS) entry which is preliminary data.</text>
</comment>
<dbReference type="Pfam" id="PF00106">
    <property type="entry name" value="adh_short"/>
    <property type="match status" value="1"/>
</dbReference>
<dbReference type="Proteomes" id="UP000612746">
    <property type="component" value="Unassembled WGS sequence"/>
</dbReference>
<gene>
    <name evidence="1" type="ORF">INT44_006777</name>
</gene>
<dbReference type="PRINTS" id="PR00081">
    <property type="entry name" value="GDHRDH"/>
</dbReference>
<dbReference type="AlphaFoldDB" id="A0A8H7PJ58"/>
<sequence length="271" mass="28853">MTSYLVTGASRGIGLEFIRQLSQDPNNTVIGLVRSAAKSVYLQEVSDLPNVHVVEGDVTSVEIMKKAAESVAAITGGSLDYIIENAGGAYGADTSFANPNNDPSTLVEELKGNFELNAVSGVITTNAFLPLLRKGKAKKIIFISSAIGDIQFTRVTGFAGTAAYGVGKAALNFIAQKYASELAAENFVVLALSPGFVDTSSTKEGDQTQPSEEDMKNLQAVFDQWVKSQPDWDRKPLTVQDSVTKQLKVISTVGPKDSGKLLSQNGNTAWL</sequence>
<accession>A0A8H7PJ58</accession>
<dbReference type="InterPro" id="IPR036291">
    <property type="entry name" value="NAD(P)-bd_dom_sf"/>
</dbReference>
<evidence type="ECO:0000313" key="1">
    <source>
        <dbReference type="EMBL" id="KAG2174514.1"/>
    </source>
</evidence>
<dbReference type="CDD" id="cd05325">
    <property type="entry name" value="carb_red_sniffer_like_SDR_c"/>
    <property type="match status" value="1"/>
</dbReference>
<dbReference type="SUPFAM" id="SSF51735">
    <property type="entry name" value="NAD(P)-binding Rossmann-fold domains"/>
    <property type="match status" value="1"/>
</dbReference>
<dbReference type="GO" id="GO:0016616">
    <property type="term" value="F:oxidoreductase activity, acting on the CH-OH group of donors, NAD or NADP as acceptor"/>
    <property type="evidence" value="ECO:0007669"/>
    <property type="project" value="TreeGrafter"/>
</dbReference>
<dbReference type="EMBL" id="JAEPRA010000016">
    <property type="protein sequence ID" value="KAG2174514.1"/>
    <property type="molecule type" value="Genomic_DNA"/>
</dbReference>